<dbReference type="AlphaFoldDB" id="A0A6N3EQ82"/>
<dbReference type="InterPro" id="IPR002577">
    <property type="entry name" value="HTH_HxlR"/>
</dbReference>
<gene>
    <name evidence="5" type="primary">hxlR_3</name>
    <name evidence="5" type="ORF">FPLFYP42_02240</name>
</gene>
<dbReference type="PROSITE" id="PS51118">
    <property type="entry name" value="HTH_HXLR"/>
    <property type="match status" value="1"/>
</dbReference>
<evidence type="ECO:0000313" key="5">
    <source>
        <dbReference type="EMBL" id="VYU41944.1"/>
    </source>
</evidence>
<dbReference type="InterPro" id="IPR036388">
    <property type="entry name" value="WH-like_DNA-bd_sf"/>
</dbReference>
<dbReference type="SUPFAM" id="SSF46785">
    <property type="entry name" value="Winged helix' DNA-binding domain"/>
    <property type="match status" value="1"/>
</dbReference>
<proteinExistence type="predicted"/>
<keyword evidence="1" id="KW-0805">Transcription regulation</keyword>
<evidence type="ECO:0000256" key="3">
    <source>
        <dbReference type="ARBA" id="ARBA00023163"/>
    </source>
</evidence>
<evidence type="ECO:0000256" key="2">
    <source>
        <dbReference type="ARBA" id="ARBA00023125"/>
    </source>
</evidence>
<feature type="domain" description="HTH hxlR-type" evidence="4">
    <location>
        <begin position="15"/>
        <end position="115"/>
    </location>
</feature>
<evidence type="ECO:0000256" key="1">
    <source>
        <dbReference type="ARBA" id="ARBA00023015"/>
    </source>
</evidence>
<dbReference type="RefSeq" id="WP_156621807.1">
    <property type="nucleotide sequence ID" value="NZ_CACRUB010000038.1"/>
</dbReference>
<dbReference type="Pfam" id="PF01638">
    <property type="entry name" value="HxlR"/>
    <property type="match status" value="1"/>
</dbReference>
<dbReference type="PANTHER" id="PTHR33204">
    <property type="entry name" value="TRANSCRIPTIONAL REGULATOR, MARR FAMILY"/>
    <property type="match status" value="1"/>
</dbReference>
<organism evidence="5">
    <name type="scientific">Flavonifractor plautii</name>
    <name type="common">Fusobacterium plautii</name>
    <dbReference type="NCBI Taxonomy" id="292800"/>
    <lineage>
        <taxon>Bacteria</taxon>
        <taxon>Bacillati</taxon>
        <taxon>Bacillota</taxon>
        <taxon>Clostridia</taxon>
        <taxon>Eubacteriales</taxon>
        <taxon>Oscillospiraceae</taxon>
        <taxon>Flavonifractor</taxon>
    </lineage>
</organism>
<evidence type="ECO:0000259" key="4">
    <source>
        <dbReference type="PROSITE" id="PS51118"/>
    </source>
</evidence>
<sequence>MADNKFQTPEALARCLPMSRLQAVLSGKWKILILWYVAFYRVQRFGALLRRLDGITQSTLTRQLRELEADGFLHREVYPEVPPRVEYTLTAMGESFLPVLNHMLLWSETHLCPPDYVNPYQDGERGPLPGAEA</sequence>
<protein>
    <submittedName>
        <fullName evidence="5">HTH-type transcriptional activator HxlR</fullName>
    </submittedName>
</protein>
<dbReference type="Gene3D" id="1.10.10.10">
    <property type="entry name" value="Winged helix-like DNA-binding domain superfamily/Winged helix DNA-binding domain"/>
    <property type="match status" value="1"/>
</dbReference>
<reference evidence="5" key="1">
    <citation type="submission" date="2019-11" db="EMBL/GenBank/DDBJ databases">
        <authorList>
            <person name="Feng L."/>
        </authorList>
    </citation>
    <scope>NUCLEOTIDE SEQUENCE</scope>
    <source>
        <strain evidence="5">FplautiiLFYP42</strain>
    </source>
</reference>
<dbReference type="InterPro" id="IPR036390">
    <property type="entry name" value="WH_DNA-bd_sf"/>
</dbReference>
<accession>A0A6N3EQ82</accession>
<dbReference type="PANTHER" id="PTHR33204:SF29">
    <property type="entry name" value="TRANSCRIPTIONAL REGULATOR"/>
    <property type="match status" value="1"/>
</dbReference>
<dbReference type="GO" id="GO:0003677">
    <property type="term" value="F:DNA binding"/>
    <property type="evidence" value="ECO:0007669"/>
    <property type="project" value="UniProtKB-KW"/>
</dbReference>
<name>A0A6N3EQ82_FLAPL</name>
<dbReference type="EMBL" id="CACRUB010000038">
    <property type="protein sequence ID" value="VYU41944.1"/>
    <property type="molecule type" value="Genomic_DNA"/>
</dbReference>
<keyword evidence="2" id="KW-0238">DNA-binding</keyword>
<keyword evidence="3" id="KW-0804">Transcription</keyword>